<gene>
    <name evidence="2" type="ORF">E2F46_06635</name>
</gene>
<name>A0A4R5TYH9_9GAMM</name>
<dbReference type="OrthoDB" id="186173at2"/>
<dbReference type="AlphaFoldDB" id="A0A4R5TYH9"/>
<organism evidence="2 3">
    <name type="scientific">Luteimonas aestuarii</name>
    <dbReference type="NCBI Taxonomy" id="453837"/>
    <lineage>
        <taxon>Bacteria</taxon>
        <taxon>Pseudomonadati</taxon>
        <taxon>Pseudomonadota</taxon>
        <taxon>Gammaproteobacteria</taxon>
        <taxon>Lysobacterales</taxon>
        <taxon>Lysobacteraceae</taxon>
        <taxon>Luteimonas</taxon>
    </lineage>
</organism>
<feature type="domain" description="Wadjet protein JetD C-terminal" evidence="1">
    <location>
        <begin position="262"/>
        <end position="338"/>
    </location>
</feature>
<evidence type="ECO:0000313" key="2">
    <source>
        <dbReference type="EMBL" id="TDK26265.1"/>
    </source>
</evidence>
<dbReference type="InterPro" id="IPR024534">
    <property type="entry name" value="JetD_C"/>
</dbReference>
<dbReference type="EMBL" id="SMTF01000003">
    <property type="protein sequence ID" value="TDK26265.1"/>
    <property type="molecule type" value="Genomic_DNA"/>
</dbReference>
<comment type="caution">
    <text evidence="2">The sequence shown here is derived from an EMBL/GenBank/DDBJ whole genome shotgun (WGS) entry which is preliminary data.</text>
</comment>
<evidence type="ECO:0000313" key="3">
    <source>
        <dbReference type="Proteomes" id="UP000294796"/>
    </source>
</evidence>
<dbReference type="Proteomes" id="UP000294796">
    <property type="component" value="Unassembled WGS sequence"/>
</dbReference>
<proteinExistence type="predicted"/>
<keyword evidence="3" id="KW-1185">Reference proteome</keyword>
<dbReference type="Pfam" id="PF09983">
    <property type="entry name" value="JetD_C"/>
    <property type="match status" value="1"/>
</dbReference>
<reference evidence="2 3" key="1">
    <citation type="submission" date="2019-03" db="EMBL/GenBank/DDBJ databases">
        <title>Luteimonas zhaokaii sp.nov., isolated from the rectal contents of Plateau pika in Yushu, Qinghai Province, China.</title>
        <authorList>
            <person name="Zhang G."/>
        </authorList>
    </citation>
    <scope>NUCLEOTIDE SEQUENCE [LARGE SCALE GENOMIC DNA]</scope>
    <source>
        <strain evidence="2 3">B9</strain>
    </source>
</reference>
<accession>A0A4R5TYH9</accession>
<evidence type="ECO:0000259" key="1">
    <source>
        <dbReference type="Pfam" id="PF09983"/>
    </source>
</evidence>
<sequence>MSEDPMHPLARDILERLWRAGDGADMRASQRTPTVSLTHKQFPGYASLPTHADKERFHAEVAEAQRLGAISIAWERRAGPGGQIQRLTLVSLPALAEFLGVRPTTAKVADAEAALAPWRDTWSAADRIIDAWRGGRSPRGVAVDAWPKVVEAFRVMDHCREQNYADVSERRVSAQLFHDSKHIEALTTILDLLTAPAFDQSEARHAEATLAALGLLKHPSAFLVAGPVQIKTSLPGGGVERSAVLTPYSGCSPRHVVGAEGSPAYLLSVENLTIFHELANGLAGPLRGVLVYTGGYPSPSQLRGYVALLRSFPDDMPVWHWGDTDLGGFRIASLLAEQACRPLRLWNMATYDEGGVGPALGKGEVGRIAALCERWAWPEEQQAVARHSARIEQELQALKLPG</sequence>
<protein>
    <recommendedName>
        <fullName evidence="1">Wadjet protein JetD C-terminal domain-containing protein</fullName>
    </recommendedName>
</protein>